<keyword evidence="3" id="KW-1185">Reference proteome</keyword>
<reference evidence="3" key="1">
    <citation type="submission" date="2019-02" db="EMBL/GenBank/DDBJ databases">
        <title>Deep-cultivation of Planctomycetes and their phenomic and genomic characterization uncovers novel biology.</title>
        <authorList>
            <person name="Wiegand S."/>
            <person name="Jogler M."/>
            <person name="Boedeker C."/>
            <person name="Pinto D."/>
            <person name="Vollmers J."/>
            <person name="Rivas-Marin E."/>
            <person name="Kohn T."/>
            <person name="Peeters S.H."/>
            <person name="Heuer A."/>
            <person name="Rast P."/>
            <person name="Oberbeckmann S."/>
            <person name="Bunk B."/>
            <person name="Jeske O."/>
            <person name="Meyerdierks A."/>
            <person name="Storesund J.E."/>
            <person name="Kallscheuer N."/>
            <person name="Luecker S."/>
            <person name="Lage O.M."/>
            <person name="Pohl T."/>
            <person name="Merkel B.J."/>
            <person name="Hornburger P."/>
            <person name="Mueller R.-W."/>
            <person name="Bruemmer F."/>
            <person name="Labrenz M."/>
            <person name="Spormann A.M."/>
            <person name="Op den Camp H."/>
            <person name="Overmann J."/>
            <person name="Amann R."/>
            <person name="Jetten M.S.M."/>
            <person name="Mascher T."/>
            <person name="Medema M.H."/>
            <person name="Devos D.P."/>
            <person name="Kaster A.-K."/>
            <person name="Ovreas L."/>
            <person name="Rohde M."/>
            <person name="Galperin M.Y."/>
            <person name="Jogler C."/>
        </authorList>
    </citation>
    <scope>NUCLEOTIDE SEQUENCE [LARGE SCALE GENOMIC DNA]</scope>
    <source>
        <strain evidence="3">Pan97</strain>
    </source>
</reference>
<evidence type="ECO:0000256" key="1">
    <source>
        <dbReference type="SAM" id="Phobius"/>
    </source>
</evidence>
<keyword evidence="1" id="KW-1133">Transmembrane helix</keyword>
<keyword evidence="1" id="KW-0472">Membrane</keyword>
<feature type="transmembrane region" description="Helical" evidence="1">
    <location>
        <begin position="44"/>
        <end position="63"/>
    </location>
</feature>
<feature type="transmembrane region" description="Helical" evidence="1">
    <location>
        <begin position="69"/>
        <end position="88"/>
    </location>
</feature>
<organism evidence="2 3">
    <name type="scientific">Bremerella volcania</name>
    <dbReference type="NCBI Taxonomy" id="2527984"/>
    <lineage>
        <taxon>Bacteria</taxon>
        <taxon>Pseudomonadati</taxon>
        <taxon>Planctomycetota</taxon>
        <taxon>Planctomycetia</taxon>
        <taxon>Pirellulales</taxon>
        <taxon>Pirellulaceae</taxon>
        <taxon>Bremerella</taxon>
    </lineage>
</organism>
<dbReference type="KEGG" id="bvo:Pan97_50300"/>
<sequence>MFILILLLAIALGYGLVLVYVAYHRGRVAYSAKATRAEKNLRHVATLVTVVLTTFFLLGLHHWEVTSDGALMVLAAFMTVVLMLRSILVELGLRRVNPSDV</sequence>
<dbReference type="AlphaFoldDB" id="A0A518CFF9"/>
<dbReference type="Proteomes" id="UP000318626">
    <property type="component" value="Chromosome"/>
</dbReference>
<feature type="transmembrane region" description="Helical" evidence="1">
    <location>
        <begin position="6"/>
        <end position="23"/>
    </location>
</feature>
<proteinExistence type="predicted"/>
<evidence type="ECO:0000313" key="2">
    <source>
        <dbReference type="EMBL" id="QDU77951.1"/>
    </source>
</evidence>
<accession>A0A518CFF9</accession>
<keyword evidence="1" id="KW-0812">Transmembrane</keyword>
<name>A0A518CFF9_9BACT</name>
<dbReference type="EMBL" id="CP036289">
    <property type="protein sequence ID" value="QDU77951.1"/>
    <property type="molecule type" value="Genomic_DNA"/>
</dbReference>
<protein>
    <submittedName>
        <fullName evidence="2">Uncharacterized protein</fullName>
    </submittedName>
</protein>
<evidence type="ECO:0000313" key="3">
    <source>
        <dbReference type="Proteomes" id="UP000318626"/>
    </source>
</evidence>
<gene>
    <name evidence="2" type="ORF">Pan97_50300</name>
</gene>